<dbReference type="CDD" id="cd00093">
    <property type="entry name" value="HTH_XRE"/>
    <property type="match status" value="1"/>
</dbReference>
<gene>
    <name evidence="2" type="ORF">GCM10023323_66690</name>
</gene>
<dbReference type="EMBL" id="BAABJR010000023">
    <property type="protein sequence ID" value="GAA5215882.1"/>
    <property type="molecule type" value="Genomic_DNA"/>
</dbReference>
<dbReference type="Gene3D" id="1.10.260.40">
    <property type="entry name" value="lambda repressor-like DNA-binding domains"/>
    <property type="match status" value="1"/>
</dbReference>
<organism evidence="2 3">
    <name type="scientific">Streptomyces thinghirensis</name>
    <dbReference type="NCBI Taxonomy" id="551547"/>
    <lineage>
        <taxon>Bacteria</taxon>
        <taxon>Bacillati</taxon>
        <taxon>Actinomycetota</taxon>
        <taxon>Actinomycetes</taxon>
        <taxon>Kitasatosporales</taxon>
        <taxon>Streptomycetaceae</taxon>
        <taxon>Streptomyces</taxon>
    </lineage>
</organism>
<dbReference type="InterPro" id="IPR010982">
    <property type="entry name" value="Lambda_DNA-bd_dom_sf"/>
</dbReference>
<evidence type="ECO:0000313" key="3">
    <source>
        <dbReference type="Proteomes" id="UP001499878"/>
    </source>
</evidence>
<evidence type="ECO:0000259" key="1">
    <source>
        <dbReference type="PROSITE" id="PS50943"/>
    </source>
</evidence>
<dbReference type="SMART" id="SM00530">
    <property type="entry name" value="HTH_XRE"/>
    <property type="match status" value="1"/>
</dbReference>
<accession>A0ABP9TF40</accession>
<proteinExistence type="predicted"/>
<keyword evidence="3" id="KW-1185">Reference proteome</keyword>
<evidence type="ECO:0000313" key="2">
    <source>
        <dbReference type="EMBL" id="GAA5215882.1"/>
    </source>
</evidence>
<protein>
    <submittedName>
        <fullName evidence="2">Helix-turn-helix transcriptional regulator</fullName>
    </submittedName>
</protein>
<dbReference type="InterPro" id="IPR001387">
    <property type="entry name" value="Cro/C1-type_HTH"/>
</dbReference>
<dbReference type="RefSeq" id="WP_345636948.1">
    <property type="nucleotide sequence ID" value="NZ_BAABJR010000023.1"/>
</dbReference>
<dbReference type="Pfam" id="PF13560">
    <property type="entry name" value="HTH_31"/>
    <property type="match status" value="1"/>
</dbReference>
<dbReference type="Proteomes" id="UP001499878">
    <property type="component" value="Unassembled WGS sequence"/>
</dbReference>
<dbReference type="PROSITE" id="PS50943">
    <property type="entry name" value="HTH_CROC1"/>
    <property type="match status" value="1"/>
</dbReference>
<dbReference type="InterPro" id="IPR043917">
    <property type="entry name" value="DUF5753"/>
</dbReference>
<feature type="domain" description="HTH cro/C1-type" evidence="1">
    <location>
        <begin position="32"/>
        <end position="87"/>
    </location>
</feature>
<reference evidence="3" key="1">
    <citation type="journal article" date="2019" name="Int. J. Syst. Evol. Microbiol.">
        <title>The Global Catalogue of Microorganisms (GCM) 10K type strain sequencing project: providing services to taxonomists for standard genome sequencing and annotation.</title>
        <authorList>
            <consortium name="The Broad Institute Genomics Platform"/>
            <consortium name="The Broad Institute Genome Sequencing Center for Infectious Disease"/>
            <person name="Wu L."/>
            <person name="Ma J."/>
        </authorList>
    </citation>
    <scope>NUCLEOTIDE SEQUENCE [LARGE SCALE GENOMIC DNA]</scope>
    <source>
        <strain evidence="3">JCM 18306</strain>
    </source>
</reference>
<dbReference type="SUPFAM" id="SSF47413">
    <property type="entry name" value="lambda repressor-like DNA-binding domains"/>
    <property type="match status" value="1"/>
</dbReference>
<dbReference type="Pfam" id="PF19054">
    <property type="entry name" value="DUF5753"/>
    <property type="match status" value="1"/>
</dbReference>
<comment type="caution">
    <text evidence="2">The sequence shown here is derived from an EMBL/GenBank/DDBJ whole genome shotgun (WGS) entry which is preliminary data.</text>
</comment>
<name>A0ABP9TF40_9ACTN</name>
<sequence length="311" mass="34908">MAAEHQAPSILGFPHRPEWGPAAHRKALAGHLRRCRDHAGLAPRQAARCIDASESTISRMENGLATMKPTEVERLLDLYGVIEHAERQRIAALVHEAAKPEAWQEHSQTAPAALRPLLAMEPAARRIISYEPQLVPGWLQTEEYAKIVVRAVHPTWSPQQVAERVALRTQRIEMLRRASNPPVLLAVMDSEVFRRRVGTPGTMYRQIRHLLTLHEELRYQLHLQIAPLSVGAAGAIGHPIVHMRFFASEYLPDMVYLEQYEGAVYREKPSESERYQAILNNLCGVASPPDQTRSLLEEGLAAWAALAQEPP</sequence>